<accession>A0A7X2P835</accession>
<reference evidence="3 4" key="1">
    <citation type="submission" date="2019-08" db="EMBL/GenBank/DDBJ databases">
        <title>In-depth cultivation of the pig gut microbiome towards novel bacterial diversity and tailored functional studies.</title>
        <authorList>
            <person name="Wylensek D."/>
            <person name="Hitch T.C.A."/>
            <person name="Clavel T."/>
        </authorList>
    </citation>
    <scope>NUCLEOTIDE SEQUENCE [LARGE SCALE GENOMIC DNA]</scope>
    <source>
        <strain evidence="3 4">Oil+RF-744-WCA-WT-13</strain>
    </source>
</reference>
<organism evidence="3 4">
    <name type="scientific">Bilifractor porci</name>
    <dbReference type="NCBI Taxonomy" id="2606636"/>
    <lineage>
        <taxon>Bacteria</taxon>
        <taxon>Bacillati</taxon>
        <taxon>Bacillota</taxon>
        <taxon>Clostridia</taxon>
        <taxon>Lachnospirales</taxon>
        <taxon>Lachnospiraceae</taxon>
        <taxon>Bilifractor</taxon>
    </lineage>
</organism>
<comment type="caution">
    <text evidence="3">The sequence shown here is derived from an EMBL/GenBank/DDBJ whole genome shotgun (WGS) entry which is preliminary data.</text>
</comment>
<feature type="domain" description="Siphovirus-type tail component C-terminal" evidence="2">
    <location>
        <begin position="187"/>
        <end position="288"/>
    </location>
</feature>
<keyword evidence="4" id="KW-1185">Reference proteome</keyword>
<dbReference type="Pfam" id="PF22768">
    <property type="entry name" value="SPP1_Dit"/>
    <property type="match status" value="1"/>
</dbReference>
<dbReference type="Gene3D" id="2.40.30.200">
    <property type="match status" value="1"/>
</dbReference>
<dbReference type="AlphaFoldDB" id="A0A7X2P835"/>
<proteinExistence type="predicted"/>
<dbReference type="RefSeq" id="WP_154457892.1">
    <property type="nucleotide sequence ID" value="NZ_VUMV01000004.1"/>
</dbReference>
<dbReference type="Proteomes" id="UP000466864">
    <property type="component" value="Unassembled WGS sequence"/>
</dbReference>
<evidence type="ECO:0000313" key="4">
    <source>
        <dbReference type="Proteomes" id="UP000466864"/>
    </source>
</evidence>
<evidence type="ECO:0000313" key="3">
    <source>
        <dbReference type="EMBL" id="MST81977.1"/>
    </source>
</evidence>
<dbReference type="Pfam" id="PF05709">
    <property type="entry name" value="Sipho_tail"/>
    <property type="match status" value="1"/>
</dbReference>
<evidence type="ECO:0000259" key="2">
    <source>
        <dbReference type="Pfam" id="PF22768"/>
    </source>
</evidence>
<gene>
    <name evidence="3" type="ORF">FYJ60_06575</name>
</gene>
<dbReference type="EMBL" id="VUMV01000004">
    <property type="protein sequence ID" value="MST81977.1"/>
    <property type="molecule type" value="Genomic_DNA"/>
</dbReference>
<feature type="domain" description="Siphovirus-type tail component RIFT-related" evidence="1">
    <location>
        <begin position="37"/>
        <end position="134"/>
    </location>
</feature>
<dbReference type="Gene3D" id="2.60.120.860">
    <property type="match status" value="1"/>
</dbReference>
<dbReference type="InterPro" id="IPR008841">
    <property type="entry name" value="Siphovirus-type_tail_N"/>
</dbReference>
<name>A0A7X2P835_9FIRM</name>
<protein>
    <submittedName>
        <fullName evidence="3">Phage tail family protein</fullName>
    </submittedName>
</protein>
<evidence type="ECO:0000259" key="1">
    <source>
        <dbReference type="Pfam" id="PF05709"/>
    </source>
</evidence>
<dbReference type="InterPro" id="IPR054738">
    <property type="entry name" value="Siphovirus-type_tail_C"/>
</dbReference>
<sequence length="295" mass="33263">MKTQEILTYTNTKGESITFGVGSRYHVNVSKDVTGLSDLDDTIYSTSSMGQHGDTYTGVRIEPRPIKIKGKITERDKSAQIDLRQNALKILNPELAGTLRYYYGSFARKIGAIVDGTPTFTRDLSQAFEVDFKCLDPFWQEETEHREDIATWEAAWEFPTEIDRDDATDMIFGSRSDSVIVDVYNGGHVSIGMRIVFRAIGELTNPMLLNVNTREFIKLNYTMVAGDVVEINTSYGSKRARLTRQGVVSNVYRYLDVDSTFMQLDVGDNVFRYNADTGLDNLECSIYFSPKILGV</sequence>